<dbReference type="EMBL" id="FZOD01000055">
    <property type="protein sequence ID" value="SNT52851.1"/>
    <property type="molecule type" value="Genomic_DNA"/>
</dbReference>
<evidence type="ECO:0000313" key="7">
    <source>
        <dbReference type="Proteomes" id="UP000198282"/>
    </source>
</evidence>
<dbReference type="GO" id="GO:0030313">
    <property type="term" value="C:cell envelope"/>
    <property type="evidence" value="ECO:0007669"/>
    <property type="project" value="UniProtKB-SubCell"/>
</dbReference>
<keyword evidence="4" id="KW-0472">Membrane</keyword>
<feature type="region of interest" description="Disordered" evidence="3">
    <location>
        <begin position="187"/>
        <end position="213"/>
    </location>
</feature>
<feature type="transmembrane region" description="Helical" evidence="4">
    <location>
        <begin position="31"/>
        <end position="52"/>
    </location>
</feature>
<accession>A0A239ND80</accession>
<dbReference type="SUPFAM" id="SSF111369">
    <property type="entry name" value="HlyD-like secretion proteins"/>
    <property type="match status" value="1"/>
</dbReference>
<dbReference type="AlphaFoldDB" id="A0A239ND80"/>
<dbReference type="Gene3D" id="2.40.50.100">
    <property type="match status" value="1"/>
</dbReference>
<gene>
    <name evidence="6" type="ORF">SAMN05216276_105539</name>
</gene>
<feature type="region of interest" description="Disordered" evidence="3">
    <location>
        <begin position="397"/>
        <end position="419"/>
    </location>
</feature>
<dbReference type="InterPro" id="IPR058636">
    <property type="entry name" value="Beta-barrel_YknX"/>
</dbReference>
<reference evidence="6 7" key="1">
    <citation type="submission" date="2017-06" db="EMBL/GenBank/DDBJ databases">
        <authorList>
            <person name="Kim H.J."/>
            <person name="Triplett B.A."/>
        </authorList>
    </citation>
    <scope>NUCLEOTIDE SEQUENCE [LARGE SCALE GENOMIC DNA]</scope>
    <source>
        <strain evidence="6 7">CGMCC 4.2132</strain>
    </source>
</reference>
<feature type="compositionally biased region" description="Low complexity" evidence="3">
    <location>
        <begin position="187"/>
        <end position="207"/>
    </location>
</feature>
<dbReference type="Gene3D" id="2.40.30.170">
    <property type="match status" value="1"/>
</dbReference>
<keyword evidence="7" id="KW-1185">Reference proteome</keyword>
<feature type="region of interest" description="Disordered" evidence="3">
    <location>
        <begin position="1"/>
        <end position="22"/>
    </location>
</feature>
<evidence type="ECO:0000256" key="2">
    <source>
        <dbReference type="ARBA" id="ARBA00023054"/>
    </source>
</evidence>
<dbReference type="InterPro" id="IPR050465">
    <property type="entry name" value="UPF0194_transport"/>
</dbReference>
<proteinExistence type="predicted"/>
<evidence type="ECO:0000256" key="1">
    <source>
        <dbReference type="ARBA" id="ARBA00004196"/>
    </source>
</evidence>
<dbReference type="OrthoDB" id="4932908at2"/>
<dbReference type="Proteomes" id="UP000198282">
    <property type="component" value="Unassembled WGS sequence"/>
</dbReference>
<dbReference type="Pfam" id="PF25990">
    <property type="entry name" value="Beta-barrel_YknX"/>
    <property type="match status" value="1"/>
</dbReference>
<keyword evidence="4" id="KW-0812">Transmembrane</keyword>
<keyword evidence="2" id="KW-0175">Coiled coil</keyword>
<evidence type="ECO:0000256" key="4">
    <source>
        <dbReference type="SAM" id="Phobius"/>
    </source>
</evidence>
<evidence type="ECO:0000259" key="5">
    <source>
        <dbReference type="Pfam" id="PF25990"/>
    </source>
</evidence>
<keyword evidence="4" id="KW-1133">Transmembrane helix</keyword>
<sequence length="419" mass="40770">MQQIFSYSRGKPKPGRPGSDAVKLSTKRRALIMNGALGVLLLGGAGIAYSSLGVGGGTSTADAAVRTVPVTRGTVSASVSASGTVASAKARSLNFGSSGTVEKVYVAVGDKVTAGQILARLDDASASESLDAAAAALDSADDDTSTAAAYAQYVTARNTYREAQRTVAGTVIKAPFAGTVTAVNGAAGDSSGSSGSSAKASTSSATGASGGASGASSAASGSTGFIELADTKKLQLVGNFTESDITRLKVGQAASIGFDALTGVTAEGKVTQIQPVAATNNNVVQYPVTISFTKVPKEVRLGQTATVKIIVEEAEDVLAVSSTMISTVGGRSTVTALQDGKKVPVQVELGIKGDALTEIKSGLQEGDQLIRPAATGSTQQGGFPGIGGAGLGGAGGGGGRGGGGFGGGGAGGGAGGLGR</sequence>
<comment type="subcellular location">
    <subcellularLocation>
        <location evidence="1">Cell envelope</location>
    </subcellularLocation>
</comment>
<dbReference type="Gene3D" id="2.40.420.20">
    <property type="match status" value="1"/>
</dbReference>
<dbReference type="PANTHER" id="PTHR32347:SF14">
    <property type="entry name" value="EFFLUX SYSTEM COMPONENT YKNX-RELATED"/>
    <property type="match status" value="1"/>
</dbReference>
<protein>
    <submittedName>
        <fullName evidence="6">Membrane fusion protein, macrolide-specific efflux system</fullName>
    </submittedName>
</protein>
<evidence type="ECO:0000256" key="3">
    <source>
        <dbReference type="SAM" id="MobiDB-lite"/>
    </source>
</evidence>
<dbReference type="PANTHER" id="PTHR32347">
    <property type="entry name" value="EFFLUX SYSTEM COMPONENT YKNX-RELATED"/>
    <property type="match status" value="1"/>
</dbReference>
<organism evidence="6 7">
    <name type="scientific">Streptosporangium subroseum</name>
    <dbReference type="NCBI Taxonomy" id="106412"/>
    <lineage>
        <taxon>Bacteria</taxon>
        <taxon>Bacillati</taxon>
        <taxon>Actinomycetota</taxon>
        <taxon>Actinomycetes</taxon>
        <taxon>Streptosporangiales</taxon>
        <taxon>Streptosporangiaceae</taxon>
        <taxon>Streptosporangium</taxon>
    </lineage>
</organism>
<evidence type="ECO:0000313" key="6">
    <source>
        <dbReference type="EMBL" id="SNT52851.1"/>
    </source>
</evidence>
<feature type="domain" description="YknX-like beta-barrel" evidence="5">
    <location>
        <begin position="235"/>
        <end position="309"/>
    </location>
</feature>
<name>A0A239ND80_9ACTN</name>